<evidence type="ECO:0000256" key="4">
    <source>
        <dbReference type="ARBA" id="ARBA00022692"/>
    </source>
</evidence>
<dbReference type="SUPFAM" id="SSF49464">
    <property type="entry name" value="Carboxypeptidase regulatory domain-like"/>
    <property type="match status" value="1"/>
</dbReference>
<dbReference type="InterPro" id="IPR039426">
    <property type="entry name" value="TonB-dep_rcpt-like"/>
</dbReference>
<dbReference type="RefSeq" id="WP_262309885.1">
    <property type="nucleotide sequence ID" value="NZ_CP106679.1"/>
</dbReference>
<dbReference type="Pfam" id="PF13620">
    <property type="entry name" value="CarboxypepD_reg"/>
    <property type="match status" value="1"/>
</dbReference>
<sequence length="1111" mass="121075">MKKILLGLIAVLAINFISSTTMAQVTNSNMEGLVRDNQGEPLIGATVKAVHEPTGTQYGTVTNVEGNFSLPNLKTGGPYSVTINYVGYQPVKYEGINLKLGNPYSLTATMNESDVLEEVVIESSKSEGDFNSTRTGAATNLSNEQINTLPTIQRSISDFTRLTPQANGNSFAGRDGRYNNVQIDGANFNNGFGLSSDPLPGGNAQPISLDAIQEVTVSIAPYDVRQSGFTGAGINAVTRSGTNQFEGSAYYFFRNQNMTGDQVGDLDIGPLDDVSSKTTGFRLGGPIIKNKLFFFANAEFVKNEGTNPFAVNQWEASQDGVGNPDQNIARTTEADLIAVRNHLINTFGYDPGEYQGYAKDAGDESRSFFARLDWNISEKHKLALRYSNVFGTQNNLVNGSSGPRPRSSVNRVSDQSMAFESTQYSTDNIVNSFAVELSSYFNQSLSNQFIATYSKIQAKRTSASDGVFPTIDIWEDGTNYITAGYDPFTYGNDVLNDNISVINNLTYLKGNHEVTAGLAFETQTFGNQFLRLGASYYRYNSVDDFLTTGTAGEVAPIMFGVTYPYEGADTYAPITLGTAGVYVQDKFRVSDDLVVTAGVRIEAPIFLNDLTANPSIDALTFHSPDGGDKNYESGEWPTTKLNVSPRVGFNYDVLGDGSLKLRGGTGIFYGRLPFVWLTNMPTGSGVISNNVEPSSYDQVAGWIGNVTFNPDKYHWVDNPPAGAEDVFISNPNAGAPSSLALVDSDLKMPSVWRTSLGGDYSLSNLPITLSADLMYTRDVNAVYQFNANRGDAPTTLNYGNDNRDFYPTGPVSYNPAMGANNAVVLTNTDTKGNVFNATVGGNLNTRNGFYGSLFYTYTYSDEISSNAGSSASSAIAGPNVSSPNEQVLYNSQYAVPHRVVGSISYKINYLQHAATTISLYYSGSHQGRYSYTYSSDFNNDGINSDLLYVPADNSEINFVDIVDEGVVVFTAAEQLAAFNEYINDDPYLSERRGKYAERNSNLMPWLNRFDFRLLQDLYTNIGKSKNTLQLSLDIFNVANLLNSDWGVSQTMNNAQNLLKPVTVTENGVPTFQMNTVSVDGQTVLPTKATRDITTTASTYYMQIGVRYIFGN</sequence>
<evidence type="ECO:0000256" key="5">
    <source>
        <dbReference type="ARBA" id="ARBA00023136"/>
    </source>
</evidence>
<protein>
    <submittedName>
        <fullName evidence="9">Carboxypeptidase regulatory-like domain-containing protein</fullName>
    </submittedName>
</protein>
<evidence type="ECO:0000256" key="1">
    <source>
        <dbReference type="ARBA" id="ARBA00004571"/>
    </source>
</evidence>
<dbReference type="InterPro" id="IPR008969">
    <property type="entry name" value="CarboxyPept-like_regulatory"/>
</dbReference>
<keyword evidence="7" id="KW-0732">Signal</keyword>
<proteinExistence type="predicted"/>
<evidence type="ECO:0000313" key="10">
    <source>
        <dbReference type="Proteomes" id="UP001065174"/>
    </source>
</evidence>
<dbReference type="InterPro" id="IPR057601">
    <property type="entry name" value="Oar-like_b-barrel"/>
</dbReference>
<keyword evidence="10" id="KW-1185">Reference proteome</keyword>
<dbReference type="InterPro" id="IPR036942">
    <property type="entry name" value="Beta-barrel_TonB_sf"/>
</dbReference>
<keyword evidence="6" id="KW-0998">Cell outer membrane</keyword>
<dbReference type="Pfam" id="PF25183">
    <property type="entry name" value="OMP_b-brl_4"/>
    <property type="match status" value="1"/>
</dbReference>
<dbReference type="PANTHER" id="PTHR30069:SF46">
    <property type="entry name" value="OAR PROTEIN"/>
    <property type="match status" value="1"/>
</dbReference>
<name>A0ABY6CPK9_9BACT</name>
<gene>
    <name evidence="9" type="ORF">N6H18_00475</name>
</gene>
<feature type="domain" description="TonB-dependent transporter Oar-like beta-barrel" evidence="8">
    <location>
        <begin position="237"/>
        <end position="1042"/>
    </location>
</feature>
<dbReference type="Proteomes" id="UP001065174">
    <property type="component" value="Chromosome"/>
</dbReference>
<organism evidence="9 10">
    <name type="scientific">Reichenbachiella agarivorans</name>
    <dbReference type="NCBI Taxonomy" id="2979464"/>
    <lineage>
        <taxon>Bacteria</taxon>
        <taxon>Pseudomonadati</taxon>
        <taxon>Bacteroidota</taxon>
        <taxon>Cytophagia</taxon>
        <taxon>Cytophagales</taxon>
        <taxon>Reichenbachiellaceae</taxon>
        <taxon>Reichenbachiella</taxon>
    </lineage>
</organism>
<reference evidence="9" key="1">
    <citation type="submission" date="2022-09" db="EMBL/GenBank/DDBJ databases">
        <title>Comparative genomics and taxonomic characterization of three novel marine species of genus Reichenbachiella exhibiting antioxidant and polysaccharide degradation activities.</title>
        <authorList>
            <person name="Muhammad N."/>
            <person name="Lee Y.-J."/>
            <person name="Ko J."/>
            <person name="Kim S.-G."/>
        </authorList>
    </citation>
    <scope>NUCLEOTIDE SEQUENCE</scope>
    <source>
        <strain evidence="9">BKB1-1</strain>
    </source>
</reference>
<feature type="chain" id="PRO_5045386425" evidence="7">
    <location>
        <begin position="24"/>
        <end position="1111"/>
    </location>
</feature>
<evidence type="ECO:0000313" key="9">
    <source>
        <dbReference type="EMBL" id="UXP32450.1"/>
    </source>
</evidence>
<dbReference type="Gene3D" id="2.40.170.20">
    <property type="entry name" value="TonB-dependent receptor, beta-barrel domain"/>
    <property type="match status" value="1"/>
</dbReference>
<dbReference type="Gene3D" id="2.60.40.1120">
    <property type="entry name" value="Carboxypeptidase-like, regulatory domain"/>
    <property type="match status" value="1"/>
</dbReference>
<evidence type="ECO:0000256" key="7">
    <source>
        <dbReference type="SAM" id="SignalP"/>
    </source>
</evidence>
<dbReference type="EMBL" id="CP106679">
    <property type="protein sequence ID" value="UXP32450.1"/>
    <property type="molecule type" value="Genomic_DNA"/>
</dbReference>
<dbReference type="PANTHER" id="PTHR30069">
    <property type="entry name" value="TONB-DEPENDENT OUTER MEMBRANE RECEPTOR"/>
    <property type="match status" value="1"/>
</dbReference>
<keyword evidence="5" id="KW-0472">Membrane</keyword>
<keyword evidence="4" id="KW-0812">Transmembrane</keyword>
<evidence type="ECO:0000256" key="2">
    <source>
        <dbReference type="ARBA" id="ARBA00022448"/>
    </source>
</evidence>
<dbReference type="SUPFAM" id="SSF56935">
    <property type="entry name" value="Porins"/>
    <property type="match status" value="1"/>
</dbReference>
<evidence type="ECO:0000256" key="6">
    <source>
        <dbReference type="ARBA" id="ARBA00023237"/>
    </source>
</evidence>
<keyword evidence="2" id="KW-0813">Transport</keyword>
<feature type="signal peptide" evidence="7">
    <location>
        <begin position="1"/>
        <end position="23"/>
    </location>
</feature>
<accession>A0ABY6CPK9</accession>
<evidence type="ECO:0000259" key="8">
    <source>
        <dbReference type="Pfam" id="PF25183"/>
    </source>
</evidence>
<comment type="subcellular location">
    <subcellularLocation>
        <location evidence="1">Cell outer membrane</location>
        <topology evidence="1">Multi-pass membrane protein</topology>
    </subcellularLocation>
</comment>
<keyword evidence="3" id="KW-1134">Transmembrane beta strand</keyword>
<evidence type="ECO:0000256" key="3">
    <source>
        <dbReference type="ARBA" id="ARBA00022452"/>
    </source>
</evidence>